<dbReference type="PANTHER" id="PTHR36384">
    <property type="entry name" value="SAWADEE PROTEIN"/>
    <property type="match status" value="1"/>
</dbReference>
<protein>
    <recommendedName>
        <fullName evidence="1">SAWADEE domain-containing protein</fullName>
    </recommendedName>
</protein>
<gene>
    <name evidence="2" type="ORF">L1049_025017</name>
</gene>
<dbReference type="Gene3D" id="2.30.30.140">
    <property type="match status" value="1"/>
</dbReference>
<name>A0AAP0RVZ6_LIQFO</name>
<comment type="caution">
    <text evidence="2">The sequence shown here is derived from an EMBL/GenBank/DDBJ whole genome shotgun (WGS) entry which is preliminary data.</text>
</comment>
<accession>A0AAP0RVZ6</accession>
<dbReference type="PANTHER" id="PTHR36384:SF1">
    <property type="entry name" value="SAWADEE PROTEIN"/>
    <property type="match status" value="1"/>
</dbReference>
<proteinExistence type="predicted"/>
<reference evidence="2 3" key="1">
    <citation type="journal article" date="2024" name="Plant J.">
        <title>Genome sequences and population genomics reveal climatic adaptation and genomic divergence between two closely related sweetgum species.</title>
        <authorList>
            <person name="Xu W.Q."/>
            <person name="Ren C.Q."/>
            <person name="Zhang X.Y."/>
            <person name="Comes H.P."/>
            <person name="Liu X.H."/>
            <person name="Li Y.G."/>
            <person name="Kettle C.J."/>
            <person name="Jalonen R."/>
            <person name="Gaisberger H."/>
            <person name="Ma Y.Z."/>
            <person name="Qiu Y.X."/>
        </authorList>
    </citation>
    <scope>NUCLEOTIDE SEQUENCE [LARGE SCALE GENOMIC DNA]</scope>
    <source>
        <strain evidence="2">Hangzhou</strain>
    </source>
</reference>
<dbReference type="EMBL" id="JBBPBK010000005">
    <property type="protein sequence ID" value="KAK9285816.1"/>
    <property type="molecule type" value="Genomic_DNA"/>
</dbReference>
<dbReference type="Pfam" id="PF16719">
    <property type="entry name" value="SAWADEE"/>
    <property type="match status" value="1"/>
</dbReference>
<dbReference type="AlphaFoldDB" id="A0AAP0RVZ6"/>
<dbReference type="GO" id="GO:0003682">
    <property type="term" value="F:chromatin binding"/>
    <property type="evidence" value="ECO:0007669"/>
    <property type="project" value="InterPro"/>
</dbReference>
<feature type="domain" description="SAWADEE" evidence="1">
    <location>
        <begin position="17"/>
        <end position="153"/>
    </location>
</feature>
<organism evidence="2 3">
    <name type="scientific">Liquidambar formosana</name>
    <name type="common">Formosan gum</name>
    <dbReference type="NCBI Taxonomy" id="63359"/>
    <lineage>
        <taxon>Eukaryota</taxon>
        <taxon>Viridiplantae</taxon>
        <taxon>Streptophyta</taxon>
        <taxon>Embryophyta</taxon>
        <taxon>Tracheophyta</taxon>
        <taxon>Spermatophyta</taxon>
        <taxon>Magnoliopsida</taxon>
        <taxon>eudicotyledons</taxon>
        <taxon>Gunneridae</taxon>
        <taxon>Pentapetalae</taxon>
        <taxon>Saxifragales</taxon>
        <taxon>Altingiaceae</taxon>
        <taxon>Liquidambar</taxon>
    </lineage>
</organism>
<dbReference type="Proteomes" id="UP001415857">
    <property type="component" value="Unassembled WGS sequence"/>
</dbReference>
<keyword evidence="3" id="KW-1185">Reference proteome</keyword>
<sequence>MTPGNPNSGHTPADACIEFRASDDAWYSVWIVLSCDTLTVKYCNFSEGYDERFRAGDFKTVKEVDNFGERFRPISAQLQDCECRKVIEGKMVCASHVFSEEDVRFYDAFVEEVEYKEHSFAKGQEECLCKFMLFWQHGPNAGNLTSATIENICLVLSSAQIDPTLAAFLKISRENVKNSSLNSYAISGDNISASKDGTIQEEISSSMVKHKSRPLETKCAMQSGSMLQITEGRIDNHCERIEQDIDLGGGGELPWKKKFKESGYQHIVLIENLERDLSPLTIVEFIHKQTNISTQAYVFPSLSSERYTRGTIVLDCNEKLAKLYKFLENPDHVIISSRGRPWVITDKLPRCDSFRMSIGLLMRKSQNKLSNYNIGIRDEVKVALSGTEEYRTAKRLRDLFMDFADHQKGLHKKLALEERKILQVSHTA</sequence>
<evidence type="ECO:0000313" key="3">
    <source>
        <dbReference type="Proteomes" id="UP001415857"/>
    </source>
</evidence>
<evidence type="ECO:0000313" key="2">
    <source>
        <dbReference type="EMBL" id="KAK9285816.1"/>
    </source>
</evidence>
<evidence type="ECO:0000259" key="1">
    <source>
        <dbReference type="Pfam" id="PF16719"/>
    </source>
</evidence>
<dbReference type="InterPro" id="IPR032001">
    <property type="entry name" value="SAWADEE_dom"/>
</dbReference>